<gene>
    <name evidence="1" type="ORF">EDD65_103224</name>
</gene>
<comment type="caution">
    <text evidence="1">The sequence shown here is derived from an EMBL/GenBank/DDBJ whole genome shotgun (WGS) entry which is preliminary data.</text>
</comment>
<accession>A0A4R3KZR0</accession>
<name>A0A4R3KZR0_9FIRM</name>
<keyword evidence="2" id="KW-1185">Reference proteome</keyword>
<dbReference type="Proteomes" id="UP000294567">
    <property type="component" value="Unassembled WGS sequence"/>
</dbReference>
<evidence type="ECO:0000313" key="2">
    <source>
        <dbReference type="Proteomes" id="UP000294567"/>
    </source>
</evidence>
<dbReference type="AlphaFoldDB" id="A0A4R3KZR0"/>
<protein>
    <submittedName>
        <fullName evidence="1">Uncharacterized protein</fullName>
    </submittedName>
</protein>
<dbReference type="RefSeq" id="WP_132026663.1">
    <property type="nucleotide sequence ID" value="NZ_SMAE01000003.1"/>
</dbReference>
<organism evidence="1 2">
    <name type="scientific">Keratinibaculum paraultunense</name>
    <dbReference type="NCBI Taxonomy" id="1278232"/>
    <lineage>
        <taxon>Bacteria</taxon>
        <taxon>Bacillati</taxon>
        <taxon>Bacillota</taxon>
        <taxon>Tissierellia</taxon>
        <taxon>Tissierellales</taxon>
        <taxon>Tepidimicrobiaceae</taxon>
        <taxon>Keratinibaculum</taxon>
    </lineage>
</organism>
<dbReference type="OrthoDB" id="1950456at2"/>
<dbReference type="EMBL" id="SMAE01000003">
    <property type="protein sequence ID" value="TCS90907.1"/>
    <property type="molecule type" value="Genomic_DNA"/>
</dbReference>
<sequence length="329" mass="38665">MEYNDIIQPLWVAFNEDIRLSNGPSHITDLMVLTIKSLIPSEKHVGVYIDYKRFNEEMKLWKYYRHGENVSLLNILEGGEPSIYWNRIDDTAYFRLIPIVLVNKDYSFMQKETIKNLLFTTGNINTIIEGVLLSKLLYLLLNKEGDLIEKLKNEIISFSQVKFIEEYMDYIRVPLNSYPDNFTVTFEKYKIDALNALNFSHTNNFSILIDCLDLIINGNPTNILFGKVVNALIDNNKIEKYINNNFYEELCIYVYNLRKGRINPKALKIKKYYLPNIFELNVGDKFYHSLLNYAQVVKKDCIEGKTIVYLNTKSGMYKFRFYNKCWGGK</sequence>
<evidence type="ECO:0000313" key="1">
    <source>
        <dbReference type="EMBL" id="TCS90907.1"/>
    </source>
</evidence>
<reference evidence="1 2" key="1">
    <citation type="submission" date="2019-03" db="EMBL/GenBank/DDBJ databases">
        <title>Genomic Encyclopedia of Type Strains, Phase IV (KMG-IV): sequencing the most valuable type-strain genomes for metagenomic binning, comparative biology and taxonomic classification.</title>
        <authorList>
            <person name="Goeker M."/>
        </authorList>
    </citation>
    <scope>NUCLEOTIDE SEQUENCE [LARGE SCALE GENOMIC DNA]</scope>
    <source>
        <strain evidence="1 2">DSM 26752</strain>
    </source>
</reference>
<proteinExistence type="predicted"/>